<dbReference type="InterPro" id="IPR009081">
    <property type="entry name" value="PP-bd_ACP"/>
</dbReference>
<dbReference type="Proteomes" id="UP001265983">
    <property type="component" value="Unassembled WGS sequence"/>
</dbReference>
<dbReference type="GO" id="GO:0005829">
    <property type="term" value="C:cytosol"/>
    <property type="evidence" value="ECO:0007669"/>
    <property type="project" value="TreeGrafter"/>
</dbReference>
<dbReference type="GO" id="GO:0000036">
    <property type="term" value="F:acyl carrier activity"/>
    <property type="evidence" value="ECO:0007669"/>
    <property type="project" value="TreeGrafter"/>
</dbReference>
<sequence length="95" mass="10533">MASLQDQLLKLQSDQPSSNSQEEATAFSRVCAVLKRVGLDPEEITPDTVLEDAGVDSLDRIEITVRLEQESGIELHDADVFPARTVHDLMQLIDQ</sequence>
<dbReference type="PANTHER" id="PTHR20863">
    <property type="entry name" value="ACYL CARRIER PROTEIN"/>
    <property type="match status" value="1"/>
</dbReference>
<evidence type="ECO:0000259" key="8">
    <source>
        <dbReference type="PROSITE" id="PS50075"/>
    </source>
</evidence>
<evidence type="ECO:0000313" key="11">
    <source>
        <dbReference type="Proteomes" id="UP000423525"/>
    </source>
</evidence>
<dbReference type="PROSITE" id="PS50075">
    <property type="entry name" value="CARRIER"/>
    <property type="match status" value="1"/>
</dbReference>
<keyword evidence="6" id="KW-0275">Fatty acid biosynthesis</keyword>
<evidence type="ECO:0000256" key="6">
    <source>
        <dbReference type="ARBA" id="ARBA00023160"/>
    </source>
</evidence>
<feature type="region of interest" description="Disordered" evidence="7">
    <location>
        <begin position="1"/>
        <end position="24"/>
    </location>
</feature>
<dbReference type="KEGG" id="crf:FRC0190_01715"/>
<proteinExistence type="predicted"/>
<dbReference type="AlphaFoldDB" id="A0A6I8MGX3"/>
<evidence type="ECO:0000256" key="7">
    <source>
        <dbReference type="SAM" id="MobiDB-lite"/>
    </source>
</evidence>
<feature type="domain" description="Carrier" evidence="8">
    <location>
        <begin position="17"/>
        <end position="95"/>
    </location>
</feature>
<evidence type="ECO:0000256" key="5">
    <source>
        <dbReference type="ARBA" id="ARBA00023098"/>
    </source>
</evidence>
<evidence type="ECO:0000256" key="1">
    <source>
        <dbReference type="ARBA" id="ARBA00022450"/>
    </source>
</evidence>
<dbReference type="GO" id="GO:0009245">
    <property type="term" value="P:lipid A biosynthetic process"/>
    <property type="evidence" value="ECO:0007669"/>
    <property type="project" value="TreeGrafter"/>
</dbReference>
<dbReference type="GO" id="GO:0016020">
    <property type="term" value="C:membrane"/>
    <property type="evidence" value="ECO:0007669"/>
    <property type="project" value="GOC"/>
</dbReference>
<keyword evidence="5" id="KW-0443">Lipid metabolism</keyword>
<organism evidence="10 11">
    <name type="scientific">Corynebacterium rouxii</name>
    <dbReference type="NCBI Taxonomy" id="2719119"/>
    <lineage>
        <taxon>Bacteria</taxon>
        <taxon>Bacillati</taxon>
        <taxon>Actinomycetota</taxon>
        <taxon>Actinomycetes</taxon>
        <taxon>Mycobacteriales</taxon>
        <taxon>Corynebacteriaceae</taxon>
        <taxon>Corynebacterium</taxon>
    </lineage>
</organism>
<dbReference type="EMBL" id="JARUHM010000011">
    <property type="protein sequence ID" value="MDT9411503.1"/>
    <property type="molecule type" value="Genomic_DNA"/>
</dbReference>
<keyword evidence="2" id="KW-0444">Lipid biosynthesis</keyword>
<dbReference type="InterPro" id="IPR036736">
    <property type="entry name" value="ACP-like_sf"/>
</dbReference>
<evidence type="ECO:0000256" key="4">
    <source>
        <dbReference type="ARBA" id="ARBA00022832"/>
    </source>
</evidence>
<evidence type="ECO:0000256" key="2">
    <source>
        <dbReference type="ARBA" id="ARBA00022516"/>
    </source>
</evidence>
<name>A0A6I8MGX3_9CORY</name>
<keyword evidence="1" id="KW-0596">Phosphopantetheine</keyword>
<dbReference type="Gene3D" id="1.10.1200.10">
    <property type="entry name" value="ACP-like"/>
    <property type="match status" value="1"/>
</dbReference>
<dbReference type="InterPro" id="IPR003231">
    <property type="entry name" value="ACP"/>
</dbReference>
<dbReference type="GO" id="GO:0000035">
    <property type="term" value="F:acyl binding"/>
    <property type="evidence" value="ECO:0007669"/>
    <property type="project" value="TreeGrafter"/>
</dbReference>
<evidence type="ECO:0000256" key="3">
    <source>
        <dbReference type="ARBA" id="ARBA00022553"/>
    </source>
</evidence>
<evidence type="ECO:0000313" key="9">
    <source>
        <dbReference type="EMBL" id="MDT9411503.1"/>
    </source>
</evidence>
<accession>A0A6I8MGX3</accession>
<dbReference type="Pfam" id="PF00550">
    <property type="entry name" value="PP-binding"/>
    <property type="match status" value="1"/>
</dbReference>
<evidence type="ECO:0000313" key="12">
    <source>
        <dbReference type="Proteomes" id="UP001265983"/>
    </source>
</evidence>
<keyword evidence="4" id="KW-0276">Fatty acid metabolism</keyword>
<dbReference type="Proteomes" id="UP000423525">
    <property type="component" value="Chromosome"/>
</dbReference>
<dbReference type="EMBL" id="LR738855">
    <property type="protein sequence ID" value="VZH85779.1"/>
    <property type="molecule type" value="Genomic_DNA"/>
</dbReference>
<dbReference type="SUPFAM" id="SSF47336">
    <property type="entry name" value="ACP-like"/>
    <property type="match status" value="1"/>
</dbReference>
<reference evidence="10 11" key="1">
    <citation type="submission" date="2019-11" db="EMBL/GenBank/DDBJ databases">
        <authorList>
            <person name="Brisse S."/>
        </authorList>
    </citation>
    <scope>NUCLEOTIDE SEQUENCE [LARGE SCALE GENOMIC DNA]</scope>
    <source>
        <strain evidence="10">FRC0190</strain>
    </source>
</reference>
<protein>
    <submittedName>
        <fullName evidence="10">Acyl carrier protein</fullName>
    </submittedName>
</protein>
<keyword evidence="12" id="KW-1185">Reference proteome</keyword>
<feature type="compositionally biased region" description="Low complexity" evidence="7">
    <location>
        <begin position="1"/>
        <end position="18"/>
    </location>
</feature>
<keyword evidence="3" id="KW-0597">Phosphoprotein</keyword>
<dbReference type="RefSeq" id="WP_232053138.1">
    <property type="nucleotide sequence ID" value="NZ_CP168248.1"/>
</dbReference>
<reference evidence="9 12" key="2">
    <citation type="submission" date="2023-03" db="EMBL/GenBank/DDBJ databases">
        <title>Whole genome sequence of the first Corynebacterium rouxii strains isolated in Brazil: a recent member of Corynebacterium diphtheriae complex.</title>
        <authorList>
            <person name="Vieira V."/>
            <person name="Ramos J.N."/>
            <person name="Araujo M.R.B."/>
            <person name="Baio P.V."/>
            <person name="Sant'Anna L.O."/>
            <person name="Veras J.F.C."/>
            <person name="Vieira E.M.D."/>
            <person name="Sousa M.A.B."/>
            <person name="Camargo C.H."/>
            <person name="Sacchi C.T."/>
            <person name="Campos K.R."/>
            <person name="Santos M.B.N."/>
            <person name="Bokermann S."/>
            <person name="Alvim L.B."/>
            <person name="Santos L.S."/>
            <person name="Mattos-Guaraldi A.L."/>
        </authorList>
    </citation>
    <scope>NUCLEOTIDE SEQUENCE [LARGE SCALE GENOMIC DNA]</scope>
    <source>
        <strain evidence="9 12">70862</strain>
    </source>
</reference>
<dbReference type="PANTHER" id="PTHR20863:SF76">
    <property type="entry name" value="CARRIER DOMAIN-CONTAINING PROTEIN"/>
    <property type="match status" value="1"/>
</dbReference>
<gene>
    <name evidence="10" type="primary">acpP</name>
    <name evidence="10" type="ORF">FRC0190_01715</name>
    <name evidence="9" type="ORF">P8T80_08950</name>
</gene>
<evidence type="ECO:0000313" key="10">
    <source>
        <dbReference type="EMBL" id="VZH85779.1"/>
    </source>
</evidence>